<dbReference type="SUPFAM" id="SSF52743">
    <property type="entry name" value="Subtilisin-like"/>
    <property type="match status" value="1"/>
</dbReference>
<feature type="active site" description="Charge relay system" evidence="7">
    <location>
        <position position="171"/>
    </location>
</feature>
<comment type="subcellular location">
    <subcellularLocation>
        <location evidence="1">Secreted</location>
    </subcellularLocation>
</comment>
<keyword evidence="8" id="KW-1133">Transmembrane helix</keyword>
<evidence type="ECO:0000259" key="9">
    <source>
        <dbReference type="Pfam" id="PF00082"/>
    </source>
</evidence>
<accession>A0A480ACP7</accession>
<dbReference type="GO" id="GO:0004252">
    <property type="term" value="F:serine-type endopeptidase activity"/>
    <property type="evidence" value="ECO:0007669"/>
    <property type="project" value="UniProtKB-UniRule"/>
</dbReference>
<dbReference type="GO" id="GO:0006508">
    <property type="term" value="P:proteolysis"/>
    <property type="evidence" value="ECO:0007669"/>
    <property type="project" value="UniProtKB-KW"/>
</dbReference>
<protein>
    <submittedName>
        <fullName evidence="11">Peptidase S8 and S53 subtilisin kexin sedolisin</fullName>
    </submittedName>
</protein>
<sequence length="620" mass="66952">MKKLILFCLFFVGLTTAVFGFLHFQGLAVKGEFETILLDFREDIAENLIQKDLQAIAQQYHVTPQLDNKYSAADHVYIIKGDRQRITDLKKSPLVKVTEFIEPNYIYKTVPTDKTTRLGEILPPENDKEPNSSLIGPNDQYYSKQWNLHKIGIESAWTRSKGSGITVAVIDTGITKVRDLHETKFVKGYDFVNDTEQAQDDNGHGTHVAGTVAQSTNNSYGVAGVAYEANLMPLKVLNADGAGTVADIAEAIKFAADNGADVINMSLGGGGESQLMAEAINYAHNKGVTIIAAAGNENTNGVSYPARYPHVIGVAAFGPDGERASYSNYGAGVDISAPGGSETGTILQETINEEGEGLFLGLQGTSMASPHVAGVAALIKALGIKEPNEILQVLQQSARVIQDDGLNYYGAGQLNAEAAVKLASDGIISVPDFFRWLRENGYLNPGFWIDGGAIALLPKILMVIGSYLLAWFLRVYFPFAWSWSLSSGLIFGSSGLFFLKGIYIFDLPQWPFRLLGSSIPELGNTLQGTDSLNPLFASVLIPFVLIALFLGHPTGKWFAIGSTLGIAACLTVTAIYSPTVWGLANIHLSRIFLLVNALLCYGLARLALKKDGSTDNLLKV</sequence>
<dbReference type="InterPro" id="IPR045986">
    <property type="entry name" value="DUF5942"/>
</dbReference>
<evidence type="ECO:0000313" key="11">
    <source>
        <dbReference type="EMBL" id="GCL42579.1"/>
    </source>
</evidence>
<feature type="domain" description="Peptidase S8/S53" evidence="9">
    <location>
        <begin position="162"/>
        <end position="410"/>
    </location>
</feature>
<feature type="transmembrane region" description="Helical" evidence="8">
    <location>
        <begin position="532"/>
        <end position="550"/>
    </location>
</feature>
<evidence type="ECO:0000259" key="10">
    <source>
        <dbReference type="Pfam" id="PF19366"/>
    </source>
</evidence>
<keyword evidence="4 7" id="KW-0645">Protease</keyword>
<dbReference type="PROSITE" id="PS51892">
    <property type="entry name" value="SUBTILASE"/>
    <property type="match status" value="1"/>
</dbReference>
<dbReference type="Proteomes" id="UP000299367">
    <property type="component" value="Unassembled WGS sequence"/>
</dbReference>
<keyword evidence="8" id="KW-0472">Membrane</keyword>
<organism evidence="11 12">
    <name type="scientific">Dolichospermum planctonicum</name>
    <dbReference type="NCBI Taxonomy" id="136072"/>
    <lineage>
        <taxon>Bacteria</taxon>
        <taxon>Bacillati</taxon>
        <taxon>Cyanobacteriota</taxon>
        <taxon>Cyanophyceae</taxon>
        <taxon>Nostocales</taxon>
        <taxon>Aphanizomenonaceae</taxon>
        <taxon>Dolichospermum</taxon>
    </lineage>
</organism>
<dbReference type="EMBL" id="BJCF01000023">
    <property type="protein sequence ID" value="GCL42579.1"/>
    <property type="molecule type" value="Genomic_DNA"/>
</dbReference>
<dbReference type="PIRSF" id="PIRSF037851">
    <property type="entry name" value="Subtilisin_cyano"/>
    <property type="match status" value="1"/>
</dbReference>
<dbReference type="GO" id="GO:0005576">
    <property type="term" value="C:extracellular region"/>
    <property type="evidence" value="ECO:0007669"/>
    <property type="project" value="UniProtKB-SubCell"/>
</dbReference>
<comment type="similarity">
    <text evidence="2 7">Belongs to the peptidase S8 family.</text>
</comment>
<keyword evidence="6 7" id="KW-0720">Serine protease</keyword>
<evidence type="ECO:0000256" key="5">
    <source>
        <dbReference type="ARBA" id="ARBA00022801"/>
    </source>
</evidence>
<dbReference type="InterPro" id="IPR017295">
    <property type="entry name" value="Pept_S8A_subtilisin_cyanobac-1"/>
</dbReference>
<dbReference type="InterPro" id="IPR034084">
    <property type="entry name" value="Thermitase-like_dom"/>
</dbReference>
<feature type="transmembrane region" description="Helical" evidence="8">
    <location>
        <begin position="485"/>
        <end position="505"/>
    </location>
</feature>
<evidence type="ECO:0000256" key="8">
    <source>
        <dbReference type="SAM" id="Phobius"/>
    </source>
</evidence>
<comment type="caution">
    <text evidence="11">The sequence shown here is derived from an EMBL/GenBank/DDBJ whole genome shotgun (WGS) entry which is preliminary data.</text>
</comment>
<feature type="transmembrane region" description="Helical" evidence="8">
    <location>
        <begin position="447"/>
        <end position="473"/>
    </location>
</feature>
<dbReference type="InterPro" id="IPR036852">
    <property type="entry name" value="Peptidase_S8/S53_dom_sf"/>
</dbReference>
<evidence type="ECO:0000256" key="3">
    <source>
        <dbReference type="ARBA" id="ARBA00022525"/>
    </source>
</evidence>
<dbReference type="RefSeq" id="WP_137908174.1">
    <property type="nucleotide sequence ID" value="NZ_BJCF01000023.1"/>
</dbReference>
<feature type="domain" description="DUF5942" evidence="10">
    <location>
        <begin position="427"/>
        <end position="612"/>
    </location>
</feature>
<keyword evidence="8" id="KW-0812">Transmembrane</keyword>
<evidence type="ECO:0000313" key="12">
    <source>
        <dbReference type="Proteomes" id="UP000299367"/>
    </source>
</evidence>
<proteinExistence type="inferred from homology"/>
<dbReference type="Pfam" id="PF19366">
    <property type="entry name" value="DUF5942"/>
    <property type="match status" value="1"/>
</dbReference>
<dbReference type="InterPro" id="IPR023828">
    <property type="entry name" value="Peptidase_S8_Ser-AS"/>
</dbReference>
<dbReference type="Pfam" id="PF00082">
    <property type="entry name" value="Peptidase_S8"/>
    <property type="match status" value="1"/>
</dbReference>
<evidence type="ECO:0000256" key="7">
    <source>
        <dbReference type="PROSITE-ProRule" id="PRU01240"/>
    </source>
</evidence>
<keyword evidence="5 7" id="KW-0378">Hydrolase</keyword>
<dbReference type="PRINTS" id="PR00723">
    <property type="entry name" value="SUBTILISIN"/>
</dbReference>
<evidence type="ECO:0000256" key="1">
    <source>
        <dbReference type="ARBA" id="ARBA00004613"/>
    </source>
</evidence>
<gene>
    <name evidence="11" type="ORF">NIES80_22850</name>
</gene>
<dbReference type="PANTHER" id="PTHR43806">
    <property type="entry name" value="PEPTIDASE S8"/>
    <property type="match status" value="1"/>
</dbReference>
<dbReference type="AlphaFoldDB" id="A0A480ACP7"/>
<dbReference type="PANTHER" id="PTHR43806:SF11">
    <property type="entry name" value="CEREVISIN-RELATED"/>
    <property type="match status" value="1"/>
</dbReference>
<dbReference type="CDD" id="cd07484">
    <property type="entry name" value="Peptidases_S8_Thermitase_like"/>
    <property type="match status" value="1"/>
</dbReference>
<feature type="active site" description="Charge relay system" evidence="7">
    <location>
        <position position="366"/>
    </location>
</feature>
<dbReference type="PROSITE" id="PS00138">
    <property type="entry name" value="SUBTILASE_SER"/>
    <property type="match status" value="1"/>
</dbReference>
<reference evidence="12" key="1">
    <citation type="submission" date="2019-02" db="EMBL/GenBank/DDBJ databases">
        <title>Draft genome sequence of Dolichospermum planctonicum NIES-80.</title>
        <authorList>
            <person name="Yamaguchi H."/>
            <person name="Suzuki S."/>
            <person name="Kawachi M."/>
        </authorList>
    </citation>
    <scope>NUCLEOTIDE SEQUENCE [LARGE SCALE GENOMIC DNA]</scope>
    <source>
        <strain evidence="12">NIES-80</strain>
    </source>
</reference>
<feature type="active site" description="Charge relay system" evidence="7">
    <location>
        <position position="204"/>
    </location>
</feature>
<dbReference type="InterPro" id="IPR000209">
    <property type="entry name" value="Peptidase_S8/S53_dom"/>
</dbReference>
<evidence type="ECO:0000256" key="4">
    <source>
        <dbReference type="ARBA" id="ARBA00022670"/>
    </source>
</evidence>
<feature type="transmembrane region" description="Helical" evidence="8">
    <location>
        <begin position="588"/>
        <end position="608"/>
    </location>
</feature>
<dbReference type="Gene3D" id="3.40.50.200">
    <property type="entry name" value="Peptidase S8/S53 domain"/>
    <property type="match status" value="1"/>
</dbReference>
<name>A0A480ACP7_9CYAN</name>
<evidence type="ECO:0000256" key="2">
    <source>
        <dbReference type="ARBA" id="ARBA00011073"/>
    </source>
</evidence>
<dbReference type="InterPro" id="IPR050131">
    <property type="entry name" value="Peptidase_S8_subtilisin-like"/>
</dbReference>
<feature type="transmembrane region" description="Helical" evidence="8">
    <location>
        <begin position="557"/>
        <end position="576"/>
    </location>
</feature>
<evidence type="ECO:0000256" key="6">
    <source>
        <dbReference type="ARBA" id="ARBA00022825"/>
    </source>
</evidence>
<keyword evidence="3" id="KW-0964">Secreted</keyword>
<dbReference type="OrthoDB" id="9798386at2"/>
<dbReference type="InterPro" id="IPR015500">
    <property type="entry name" value="Peptidase_S8_subtilisin-rel"/>
</dbReference>